<evidence type="ECO:0000256" key="4">
    <source>
        <dbReference type="ARBA" id="ARBA00023163"/>
    </source>
</evidence>
<dbReference type="SUPFAM" id="SSF46785">
    <property type="entry name" value="Winged helix' DNA-binding domain"/>
    <property type="match status" value="1"/>
</dbReference>
<dbReference type="GO" id="GO:0003700">
    <property type="term" value="F:DNA-binding transcription factor activity"/>
    <property type="evidence" value="ECO:0007669"/>
    <property type="project" value="InterPro"/>
</dbReference>
<dbReference type="EMBL" id="FXYG01000004">
    <property type="protein sequence ID" value="SMX46843.1"/>
    <property type="molecule type" value="Genomic_DNA"/>
</dbReference>
<evidence type="ECO:0000256" key="2">
    <source>
        <dbReference type="ARBA" id="ARBA00023015"/>
    </source>
</evidence>
<reference evidence="7" key="1">
    <citation type="submission" date="2017-05" db="EMBL/GenBank/DDBJ databases">
        <authorList>
            <person name="Rodrigo-Torres L."/>
            <person name="Arahal R. D."/>
            <person name="Lucena T."/>
        </authorList>
    </citation>
    <scope>NUCLEOTIDE SEQUENCE [LARGE SCALE GENOMIC DNA]</scope>
    <source>
        <strain evidence="7">CECT 8715</strain>
    </source>
</reference>
<comment type="similarity">
    <text evidence="1">Belongs to the LysR transcriptional regulatory family.</text>
</comment>
<evidence type="ECO:0000313" key="7">
    <source>
        <dbReference type="Proteomes" id="UP000202485"/>
    </source>
</evidence>
<keyword evidence="3" id="KW-0238">DNA-binding</keyword>
<evidence type="ECO:0000259" key="5">
    <source>
        <dbReference type="PROSITE" id="PS50931"/>
    </source>
</evidence>
<dbReference type="Proteomes" id="UP000202485">
    <property type="component" value="Unassembled WGS sequence"/>
</dbReference>
<keyword evidence="2" id="KW-0805">Transcription regulation</keyword>
<dbReference type="Pfam" id="PF03466">
    <property type="entry name" value="LysR_substrate"/>
    <property type="match status" value="1"/>
</dbReference>
<dbReference type="OrthoDB" id="9815174at2"/>
<evidence type="ECO:0000256" key="1">
    <source>
        <dbReference type="ARBA" id="ARBA00009437"/>
    </source>
</evidence>
<dbReference type="SUPFAM" id="SSF53850">
    <property type="entry name" value="Periplasmic binding protein-like II"/>
    <property type="match status" value="1"/>
</dbReference>
<sequence length="280" mass="30741">MQMRELETFLCVAETGGFHAAARRMNVTQTAVSARIRQLEAATGKALFSRGAGGTSLTDFGAQFKPYAEQMLSLWSFASQDLPAQSQGRVALRLGAQLSIWDPLLVDLAVRFEQRFGKLLLTLNYDHTLNMAEAVASHVLDVALTHERPSRSGISCQDLPPEHLILVETPHLARSGSDPVFINLELGEGYQEHVRGLARLSAGQTVFLGNCMMALRYILQRGGRGFFPHSVVAPHLANGALRKVDEAASLILPVHLVSRAEDDHQKLLDELHQCLSELRG</sequence>
<dbReference type="AlphaFoldDB" id="A0A238KVH0"/>
<dbReference type="Gene3D" id="3.40.190.10">
    <property type="entry name" value="Periplasmic binding protein-like II"/>
    <property type="match status" value="2"/>
</dbReference>
<feature type="domain" description="HTH lysR-type" evidence="5">
    <location>
        <begin position="1"/>
        <end position="58"/>
    </location>
</feature>
<dbReference type="Gene3D" id="1.10.10.10">
    <property type="entry name" value="Winged helix-like DNA-binding domain superfamily/Winged helix DNA-binding domain"/>
    <property type="match status" value="1"/>
</dbReference>
<dbReference type="PROSITE" id="PS50931">
    <property type="entry name" value="HTH_LYSR"/>
    <property type="match status" value="1"/>
</dbReference>
<accession>A0A238KVH0</accession>
<dbReference type="InterPro" id="IPR000847">
    <property type="entry name" value="LysR_HTH_N"/>
</dbReference>
<dbReference type="InterPro" id="IPR036388">
    <property type="entry name" value="WH-like_DNA-bd_sf"/>
</dbReference>
<protein>
    <submittedName>
        <fullName evidence="6">HTH-type transcriptional regulator YofA</fullName>
    </submittedName>
</protein>
<dbReference type="PANTHER" id="PTHR30579">
    <property type="entry name" value="TRANSCRIPTIONAL REGULATOR"/>
    <property type="match status" value="1"/>
</dbReference>
<evidence type="ECO:0000313" key="6">
    <source>
        <dbReference type="EMBL" id="SMX46843.1"/>
    </source>
</evidence>
<dbReference type="InterPro" id="IPR005119">
    <property type="entry name" value="LysR_subst-bd"/>
</dbReference>
<dbReference type="InterPro" id="IPR050176">
    <property type="entry name" value="LTTR"/>
</dbReference>
<dbReference type="Pfam" id="PF00126">
    <property type="entry name" value="HTH_1"/>
    <property type="match status" value="1"/>
</dbReference>
<proteinExistence type="inferred from homology"/>
<evidence type="ECO:0000256" key="3">
    <source>
        <dbReference type="ARBA" id="ARBA00023125"/>
    </source>
</evidence>
<dbReference type="InterPro" id="IPR036390">
    <property type="entry name" value="WH_DNA-bd_sf"/>
</dbReference>
<dbReference type="PRINTS" id="PR00039">
    <property type="entry name" value="HTHLYSR"/>
</dbReference>
<organism evidence="6 7">
    <name type="scientific">Ruegeria arenilitoris</name>
    <dbReference type="NCBI Taxonomy" id="1173585"/>
    <lineage>
        <taxon>Bacteria</taxon>
        <taxon>Pseudomonadati</taxon>
        <taxon>Pseudomonadota</taxon>
        <taxon>Alphaproteobacteria</taxon>
        <taxon>Rhodobacterales</taxon>
        <taxon>Roseobacteraceae</taxon>
        <taxon>Ruegeria</taxon>
    </lineage>
</organism>
<gene>
    <name evidence="6" type="primary">yofA</name>
    <name evidence="6" type="ORF">RUA8715_02914</name>
</gene>
<name>A0A238KVH0_9RHOB</name>
<keyword evidence="7" id="KW-1185">Reference proteome</keyword>
<dbReference type="GO" id="GO:0003677">
    <property type="term" value="F:DNA binding"/>
    <property type="evidence" value="ECO:0007669"/>
    <property type="project" value="UniProtKB-KW"/>
</dbReference>
<keyword evidence="4" id="KW-0804">Transcription</keyword>